<feature type="region of interest" description="Disordered" evidence="1">
    <location>
        <begin position="1"/>
        <end position="24"/>
    </location>
</feature>
<dbReference type="EMBL" id="AZBU02000008">
    <property type="protein sequence ID" value="TKR68385.1"/>
    <property type="molecule type" value="Genomic_DNA"/>
</dbReference>
<organism evidence="2 3">
    <name type="scientific">Steinernema carpocapsae</name>
    <name type="common">Entomopathogenic nematode</name>
    <dbReference type="NCBI Taxonomy" id="34508"/>
    <lineage>
        <taxon>Eukaryota</taxon>
        <taxon>Metazoa</taxon>
        <taxon>Ecdysozoa</taxon>
        <taxon>Nematoda</taxon>
        <taxon>Chromadorea</taxon>
        <taxon>Rhabditida</taxon>
        <taxon>Tylenchina</taxon>
        <taxon>Panagrolaimomorpha</taxon>
        <taxon>Strongyloidoidea</taxon>
        <taxon>Steinernematidae</taxon>
        <taxon>Steinernema</taxon>
    </lineage>
</organism>
<reference evidence="2 3" key="1">
    <citation type="journal article" date="2015" name="Genome Biol.">
        <title>Comparative genomics of Steinernema reveals deeply conserved gene regulatory networks.</title>
        <authorList>
            <person name="Dillman A.R."/>
            <person name="Macchietto M."/>
            <person name="Porter C.F."/>
            <person name="Rogers A."/>
            <person name="Williams B."/>
            <person name="Antoshechkin I."/>
            <person name="Lee M.M."/>
            <person name="Goodwin Z."/>
            <person name="Lu X."/>
            <person name="Lewis E.E."/>
            <person name="Goodrich-Blair H."/>
            <person name="Stock S.P."/>
            <person name="Adams B.J."/>
            <person name="Sternberg P.W."/>
            <person name="Mortazavi A."/>
        </authorList>
    </citation>
    <scope>NUCLEOTIDE SEQUENCE [LARGE SCALE GENOMIC DNA]</scope>
    <source>
        <strain evidence="2 3">ALL</strain>
    </source>
</reference>
<reference evidence="2 3" key="2">
    <citation type="journal article" date="2019" name="G3 (Bethesda)">
        <title>Hybrid Assembly of the Genome of the Entomopathogenic Nematode Steinernema carpocapsae Identifies the X-Chromosome.</title>
        <authorList>
            <person name="Serra L."/>
            <person name="Macchietto M."/>
            <person name="Macias-Munoz A."/>
            <person name="McGill C.J."/>
            <person name="Rodriguez I.M."/>
            <person name="Rodriguez B."/>
            <person name="Murad R."/>
            <person name="Mortazavi A."/>
        </authorList>
    </citation>
    <scope>NUCLEOTIDE SEQUENCE [LARGE SCALE GENOMIC DNA]</scope>
    <source>
        <strain evidence="2 3">ALL</strain>
    </source>
</reference>
<dbReference type="AlphaFoldDB" id="A0A4V5ZZP9"/>
<gene>
    <name evidence="2" type="ORF">L596_024375</name>
</gene>
<proteinExistence type="predicted"/>
<evidence type="ECO:0000256" key="1">
    <source>
        <dbReference type="SAM" id="MobiDB-lite"/>
    </source>
</evidence>
<name>A0A4V5ZZP9_STECR</name>
<evidence type="ECO:0000313" key="3">
    <source>
        <dbReference type="Proteomes" id="UP000298663"/>
    </source>
</evidence>
<keyword evidence="3" id="KW-1185">Reference proteome</keyword>
<protein>
    <submittedName>
        <fullName evidence="2">Uncharacterized protein</fullName>
    </submittedName>
</protein>
<sequence length="218" mass="24746">MLSGAAPRKEPRERKTRTRTAKEDGRRGNRCLRCWHWITETACPTNKGSRGHSIYYDSSVTSSQVAQCNRANRTAEEYVVLIHTYSMFKQKDSKIQASFFNAKNKRYRSRDLSSQRASSPTPQFPAIQNESLEQQSLSPHFSHDFFTVTPTLFLPLSLPYSLHLSVVPNYNLLELVPTPLKLAQIPRQSGTFRLGVQSIDGLSTCALRDPQRRPNAFG</sequence>
<dbReference type="Proteomes" id="UP000298663">
    <property type="component" value="Unassembled WGS sequence"/>
</dbReference>
<evidence type="ECO:0000313" key="2">
    <source>
        <dbReference type="EMBL" id="TKR68385.1"/>
    </source>
</evidence>
<comment type="caution">
    <text evidence="2">The sequence shown here is derived from an EMBL/GenBank/DDBJ whole genome shotgun (WGS) entry which is preliminary data.</text>
</comment>
<accession>A0A4V5ZZP9</accession>